<gene>
    <name evidence="9" type="ORF">H8891_10795</name>
</gene>
<dbReference type="EMBL" id="JACRWD010000004">
    <property type="protein sequence ID" value="MBC6004290.1"/>
    <property type="molecule type" value="Genomic_DNA"/>
</dbReference>
<dbReference type="Pfam" id="PF02608">
    <property type="entry name" value="Bmp"/>
    <property type="match status" value="1"/>
</dbReference>
<dbReference type="Proteomes" id="UP000611796">
    <property type="component" value="Unassembled WGS sequence"/>
</dbReference>
<reference evidence="9 10" key="1">
    <citation type="submission" date="2020-08" db="EMBL/GenBank/DDBJ databases">
        <authorList>
            <person name="Liu C."/>
            <person name="Sun Q."/>
        </authorList>
    </citation>
    <scope>NUCLEOTIDE SEQUENCE [LARGE SCALE GENOMIC DNA]</scope>
    <source>
        <strain evidence="9 10">NSJ-45</strain>
    </source>
</reference>
<feature type="chain" id="PRO_5045124860" evidence="7">
    <location>
        <begin position="22"/>
        <end position="346"/>
    </location>
</feature>
<evidence type="ECO:0000256" key="5">
    <source>
        <dbReference type="ARBA" id="ARBA00023136"/>
    </source>
</evidence>
<dbReference type="SUPFAM" id="SSF53822">
    <property type="entry name" value="Periplasmic binding protein-like I"/>
    <property type="match status" value="1"/>
</dbReference>
<evidence type="ECO:0000256" key="6">
    <source>
        <dbReference type="ARBA" id="ARBA00023288"/>
    </source>
</evidence>
<dbReference type="CDD" id="cd06354">
    <property type="entry name" value="PBP1_PrnA-like"/>
    <property type="match status" value="1"/>
</dbReference>
<evidence type="ECO:0000256" key="2">
    <source>
        <dbReference type="ARBA" id="ARBA00008610"/>
    </source>
</evidence>
<feature type="signal peptide" evidence="7">
    <location>
        <begin position="1"/>
        <end position="21"/>
    </location>
</feature>
<evidence type="ECO:0000256" key="3">
    <source>
        <dbReference type="ARBA" id="ARBA00022475"/>
    </source>
</evidence>
<comment type="subcellular location">
    <subcellularLocation>
        <location evidence="1">Cell membrane</location>
        <topology evidence="1">Lipid-anchor</topology>
    </subcellularLocation>
</comment>
<dbReference type="PANTHER" id="PTHR34296">
    <property type="entry name" value="TRANSCRIPTIONAL ACTIVATOR PROTEIN MED"/>
    <property type="match status" value="1"/>
</dbReference>
<keyword evidence="6" id="KW-0449">Lipoprotein</keyword>
<evidence type="ECO:0000256" key="7">
    <source>
        <dbReference type="SAM" id="SignalP"/>
    </source>
</evidence>
<dbReference type="PROSITE" id="PS51257">
    <property type="entry name" value="PROKAR_LIPOPROTEIN"/>
    <property type="match status" value="1"/>
</dbReference>
<proteinExistence type="inferred from homology"/>
<keyword evidence="10" id="KW-1185">Reference proteome</keyword>
<dbReference type="RefSeq" id="WP_147547027.1">
    <property type="nucleotide sequence ID" value="NZ_JACRWD010000004.1"/>
</dbReference>
<protein>
    <submittedName>
        <fullName evidence="9">BMP family ABC transporter substrate-binding protein</fullName>
    </submittedName>
</protein>
<feature type="domain" description="ABC transporter substrate-binding protein PnrA-like" evidence="8">
    <location>
        <begin position="41"/>
        <end position="338"/>
    </location>
</feature>
<dbReference type="InterPro" id="IPR028082">
    <property type="entry name" value="Peripla_BP_I"/>
</dbReference>
<keyword evidence="4 7" id="KW-0732">Signal</keyword>
<evidence type="ECO:0000313" key="10">
    <source>
        <dbReference type="Proteomes" id="UP000611796"/>
    </source>
</evidence>
<organism evidence="9 10">
    <name type="scientific">Paeniclostridium hominis</name>
    <dbReference type="NCBI Taxonomy" id="2764329"/>
    <lineage>
        <taxon>Bacteria</taxon>
        <taxon>Bacillati</taxon>
        <taxon>Bacillota</taxon>
        <taxon>Clostridia</taxon>
        <taxon>Peptostreptococcales</taxon>
        <taxon>Peptostreptococcaceae</taxon>
        <taxon>Paeniclostridium</taxon>
    </lineage>
</organism>
<evidence type="ECO:0000256" key="1">
    <source>
        <dbReference type="ARBA" id="ARBA00004193"/>
    </source>
</evidence>
<comment type="similarity">
    <text evidence="2">Belongs to the BMP lipoprotein family.</text>
</comment>
<comment type="caution">
    <text evidence="9">The sequence shown here is derived from an EMBL/GenBank/DDBJ whole genome shotgun (WGS) entry which is preliminary data.</text>
</comment>
<sequence>MKFKKLLTLGLVTVLSGSMLVGCGASKGSSGDKENGNKKIKVTMITDVGGVNDQSFNQSAWEGLEKAKKDLGIEANYIESKQESDYATNVETAIDNGADLVIGVGFKLEKAIGDAAKAYPEEKFALIDADFGGKPPKNVESIMFNAQEASYLVGLVAGKLTESNKVGFVGGMESPLIESFEVGYEAGVKAVKPDAQVVAQYANNFADPAKGKSITNQMISNGVDIVFHAAGDTGNGVIEAAKEAGKKAIGVDRDQNSIAPETVITSAVKRVDVGVYNTVKNLVDGKFEGGSVVTYGLNENGVGVAETTKEDVAPDILEFVNQQGDKIKSGEIKVPATKAELEKTQK</sequence>
<keyword evidence="5" id="KW-0472">Membrane</keyword>
<keyword evidence="3" id="KW-1003">Cell membrane</keyword>
<name>A0ABR7K5D1_9FIRM</name>
<accession>A0ABR7K5D1</accession>
<dbReference type="InterPro" id="IPR050957">
    <property type="entry name" value="BMP_lipoprotein"/>
</dbReference>
<dbReference type="InterPro" id="IPR003760">
    <property type="entry name" value="PnrA-like"/>
</dbReference>
<dbReference type="Gene3D" id="3.40.50.2300">
    <property type="match status" value="2"/>
</dbReference>
<evidence type="ECO:0000259" key="8">
    <source>
        <dbReference type="Pfam" id="PF02608"/>
    </source>
</evidence>
<dbReference type="PANTHER" id="PTHR34296:SF2">
    <property type="entry name" value="ABC TRANSPORTER GUANOSINE-BINDING PROTEIN NUPN"/>
    <property type="match status" value="1"/>
</dbReference>
<evidence type="ECO:0000313" key="9">
    <source>
        <dbReference type="EMBL" id="MBC6004290.1"/>
    </source>
</evidence>
<evidence type="ECO:0000256" key="4">
    <source>
        <dbReference type="ARBA" id="ARBA00022729"/>
    </source>
</evidence>